<proteinExistence type="predicted"/>
<evidence type="ECO:0000313" key="4">
    <source>
        <dbReference type="Proteomes" id="UP000602198"/>
    </source>
</evidence>
<dbReference type="InterPro" id="IPR032693">
    <property type="entry name" value="YtkA-like_dom"/>
</dbReference>
<accession>A0ABS1MEV8</accession>
<gene>
    <name evidence="3" type="ORF">JK358_28035</name>
</gene>
<dbReference type="EMBL" id="JAERRJ010000011">
    <property type="protein sequence ID" value="MBL1078264.1"/>
    <property type="molecule type" value="Genomic_DNA"/>
</dbReference>
<keyword evidence="1" id="KW-0472">Membrane</keyword>
<keyword evidence="1" id="KW-0812">Transmembrane</keyword>
<evidence type="ECO:0000259" key="2">
    <source>
        <dbReference type="Pfam" id="PF13115"/>
    </source>
</evidence>
<organism evidence="3 4">
    <name type="scientific">Nocardia acididurans</name>
    <dbReference type="NCBI Taxonomy" id="2802282"/>
    <lineage>
        <taxon>Bacteria</taxon>
        <taxon>Bacillati</taxon>
        <taxon>Actinomycetota</taxon>
        <taxon>Actinomycetes</taxon>
        <taxon>Mycobacteriales</taxon>
        <taxon>Nocardiaceae</taxon>
        <taxon>Nocardia</taxon>
    </lineage>
</organism>
<evidence type="ECO:0000256" key="1">
    <source>
        <dbReference type="SAM" id="Phobius"/>
    </source>
</evidence>
<dbReference type="RefSeq" id="WP_201953245.1">
    <property type="nucleotide sequence ID" value="NZ_JAERRJ010000011.1"/>
</dbReference>
<feature type="domain" description="YtkA-like" evidence="2">
    <location>
        <begin position="38"/>
        <end position="116"/>
    </location>
</feature>
<keyword evidence="1" id="KW-1133">Transmembrane helix</keyword>
<dbReference type="Proteomes" id="UP000602198">
    <property type="component" value="Unassembled WGS sequence"/>
</dbReference>
<name>A0ABS1MEV8_9NOCA</name>
<protein>
    <submittedName>
        <fullName evidence="3">FixH family protein</fullName>
    </submittedName>
</protein>
<evidence type="ECO:0000313" key="3">
    <source>
        <dbReference type="EMBL" id="MBL1078264.1"/>
    </source>
</evidence>
<keyword evidence="4" id="KW-1185">Reference proteome</keyword>
<dbReference type="Pfam" id="PF13115">
    <property type="entry name" value="YtkA"/>
    <property type="match status" value="1"/>
</dbReference>
<feature type="transmembrane region" description="Helical" evidence="1">
    <location>
        <begin position="7"/>
        <end position="24"/>
    </location>
</feature>
<comment type="caution">
    <text evidence="3">The sequence shown here is derived from an EMBL/GenBank/DDBJ whole genome shotgun (WGS) entry which is preliminary data.</text>
</comment>
<reference evidence="3 4" key="1">
    <citation type="submission" date="2021-01" db="EMBL/GenBank/DDBJ databases">
        <title>WGS of actinomycetes isolated from Thailand.</title>
        <authorList>
            <person name="Thawai C."/>
        </authorList>
    </citation>
    <scope>NUCLEOTIDE SEQUENCE [LARGE SCALE GENOMIC DNA]</scope>
    <source>
        <strain evidence="3 4">LPG 2</strain>
    </source>
</reference>
<sequence length="134" mass="14029">MTLRRGVLAVALAVIAVMAAWWLWPNATKDAPQMTAGPYLVRMTVGDGAARTGDNPVELEITDRSGNPVAPEQVVVEPAMPQMGHAVPPATADAVEVGRYRATVELPMPGQWEIAVDLSGPAGTGRATFAVRAG</sequence>